<dbReference type="PANTHER" id="PTHR33050">
    <property type="entry name" value="REVERSE TRANSCRIPTASE DOMAIN-CONTAINING PROTEIN"/>
    <property type="match status" value="1"/>
</dbReference>
<dbReference type="InterPro" id="IPR052055">
    <property type="entry name" value="Hepadnavirus_pol/RT"/>
</dbReference>
<comment type="caution">
    <text evidence="1">The sequence shown here is derived from an EMBL/GenBank/DDBJ whole genome shotgun (WGS) entry which is preliminary data.</text>
</comment>
<dbReference type="PANTHER" id="PTHR33050:SF7">
    <property type="entry name" value="RIBONUCLEASE H"/>
    <property type="match status" value="1"/>
</dbReference>
<gene>
    <name evidence="1" type="ORF">G5714_018906</name>
</gene>
<evidence type="ECO:0000313" key="1">
    <source>
        <dbReference type="EMBL" id="KAF4100710.1"/>
    </source>
</evidence>
<evidence type="ECO:0000313" key="2">
    <source>
        <dbReference type="Proteomes" id="UP000579812"/>
    </source>
</evidence>
<dbReference type="Proteomes" id="UP000579812">
    <property type="component" value="Unassembled WGS sequence"/>
</dbReference>
<proteinExistence type="predicted"/>
<accession>A0A7J6C0J2</accession>
<reference evidence="1 2" key="1">
    <citation type="submission" date="2020-04" db="EMBL/GenBank/DDBJ databases">
        <title>Chromosome-level genome assembly of a cyprinid fish Onychostoma macrolepis by integration of Nanopore Sequencing, Bionano and Hi-C technology.</title>
        <authorList>
            <person name="Wang D."/>
        </authorList>
    </citation>
    <scope>NUCLEOTIDE SEQUENCE [LARGE SCALE GENOMIC DNA]</scope>
    <source>
        <strain evidence="1">SWU-2019</strain>
        <tissue evidence="1">Muscle</tissue>
    </source>
</reference>
<keyword evidence="2" id="KW-1185">Reference proteome</keyword>
<dbReference type="EMBL" id="JAAMOB010000019">
    <property type="protein sequence ID" value="KAF4100710.1"/>
    <property type="molecule type" value="Genomic_DNA"/>
</dbReference>
<sequence>MNTKKSVLTPSQQTVFLGVHLDSVQMHGRLAPTRISRLNACLDRFKLYHHVSVSTCRRLLGLMAAASPVLPLGLLHMRPFLWWTKLSGIRSVGPATRLAVWTSPDRHLSLPQVLNVSTTVSSSSASDPSVDDLCSR</sequence>
<organism evidence="1 2">
    <name type="scientific">Onychostoma macrolepis</name>
    <dbReference type="NCBI Taxonomy" id="369639"/>
    <lineage>
        <taxon>Eukaryota</taxon>
        <taxon>Metazoa</taxon>
        <taxon>Chordata</taxon>
        <taxon>Craniata</taxon>
        <taxon>Vertebrata</taxon>
        <taxon>Euteleostomi</taxon>
        <taxon>Actinopterygii</taxon>
        <taxon>Neopterygii</taxon>
        <taxon>Teleostei</taxon>
        <taxon>Ostariophysi</taxon>
        <taxon>Cypriniformes</taxon>
        <taxon>Cyprinidae</taxon>
        <taxon>Acrossocheilinae</taxon>
        <taxon>Onychostoma</taxon>
    </lineage>
</organism>
<dbReference type="AlphaFoldDB" id="A0A7J6C0J2"/>
<name>A0A7J6C0J2_9TELE</name>
<protein>
    <submittedName>
        <fullName evidence="1">Uncharacterized protein</fullName>
    </submittedName>
</protein>